<dbReference type="PANTHER" id="PTHR43839">
    <property type="entry name" value="OPPC IN A BINDING PROTEIN-DEPENDENT TRANSPORT SYSTEM"/>
    <property type="match status" value="1"/>
</dbReference>
<evidence type="ECO:0000256" key="3">
    <source>
        <dbReference type="ARBA" id="ARBA00022692"/>
    </source>
</evidence>
<feature type="transmembrane region" description="Helical" evidence="6">
    <location>
        <begin position="281"/>
        <end position="304"/>
    </location>
</feature>
<dbReference type="SUPFAM" id="SSF161098">
    <property type="entry name" value="MetI-like"/>
    <property type="match status" value="1"/>
</dbReference>
<evidence type="ECO:0000256" key="1">
    <source>
        <dbReference type="ARBA" id="ARBA00004141"/>
    </source>
</evidence>
<evidence type="ECO:0000256" key="2">
    <source>
        <dbReference type="ARBA" id="ARBA00022448"/>
    </source>
</evidence>
<name>A0A494X2C2_9BACL</name>
<keyword evidence="5 6" id="KW-0472">Membrane</keyword>
<dbReference type="InterPro" id="IPR000515">
    <property type="entry name" value="MetI-like"/>
</dbReference>
<gene>
    <name evidence="7" type="ORF">D7Z26_26700</name>
</gene>
<feature type="transmembrane region" description="Helical" evidence="6">
    <location>
        <begin position="157"/>
        <end position="181"/>
    </location>
</feature>
<feature type="transmembrane region" description="Helical" evidence="6">
    <location>
        <begin position="219"/>
        <end position="244"/>
    </location>
</feature>
<organism evidence="7 8">
    <name type="scientific">Cohnella endophytica</name>
    <dbReference type="NCBI Taxonomy" id="2419778"/>
    <lineage>
        <taxon>Bacteria</taxon>
        <taxon>Bacillati</taxon>
        <taxon>Bacillota</taxon>
        <taxon>Bacilli</taxon>
        <taxon>Bacillales</taxon>
        <taxon>Paenibacillaceae</taxon>
        <taxon>Cohnella</taxon>
    </lineage>
</organism>
<dbReference type="Proteomes" id="UP000282076">
    <property type="component" value="Unassembled WGS sequence"/>
</dbReference>
<keyword evidence="4 6" id="KW-1133">Transmembrane helix</keyword>
<protein>
    <recommendedName>
        <fullName evidence="9">ABC transporter permease subunit</fullName>
    </recommendedName>
</protein>
<feature type="transmembrane region" description="Helical" evidence="6">
    <location>
        <begin position="119"/>
        <end position="137"/>
    </location>
</feature>
<feature type="transmembrane region" description="Helical" evidence="6">
    <location>
        <begin position="84"/>
        <end position="107"/>
    </location>
</feature>
<dbReference type="GO" id="GO:0016020">
    <property type="term" value="C:membrane"/>
    <property type="evidence" value="ECO:0007669"/>
    <property type="project" value="UniProtKB-SubCell"/>
</dbReference>
<evidence type="ECO:0000256" key="4">
    <source>
        <dbReference type="ARBA" id="ARBA00022989"/>
    </source>
</evidence>
<dbReference type="EMBL" id="RBZM01000018">
    <property type="protein sequence ID" value="RKP44502.1"/>
    <property type="molecule type" value="Genomic_DNA"/>
</dbReference>
<keyword evidence="2" id="KW-0813">Transport</keyword>
<evidence type="ECO:0000313" key="7">
    <source>
        <dbReference type="EMBL" id="RKP44502.1"/>
    </source>
</evidence>
<feature type="transmembrane region" description="Helical" evidence="6">
    <location>
        <begin position="7"/>
        <end position="28"/>
    </location>
</feature>
<dbReference type="CDD" id="cd06261">
    <property type="entry name" value="TM_PBP2"/>
    <property type="match status" value="1"/>
</dbReference>
<evidence type="ECO:0008006" key="9">
    <source>
        <dbReference type="Google" id="ProtNLM"/>
    </source>
</evidence>
<accession>A0A494X2C2</accession>
<keyword evidence="8" id="KW-1185">Reference proteome</keyword>
<dbReference type="GO" id="GO:0055085">
    <property type="term" value="P:transmembrane transport"/>
    <property type="evidence" value="ECO:0007669"/>
    <property type="project" value="InterPro"/>
</dbReference>
<dbReference type="AlphaFoldDB" id="A0A494X2C2"/>
<keyword evidence="3 6" id="KW-0812">Transmembrane</keyword>
<reference evidence="7 8" key="1">
    <citation type="submission" date="2018-10" db="EMBL/GenBank/DDBJ databases">
        <title>Cohnella sp. M2MS4P-1, whole genome shotgun sequence.</title>
        <authorList>
            <person name="Tuo L."/>
        </authorList>
    </citation>
    <scope>NUCLEOTIDE SEQUENCE [LARGE SCALE GENOMIC DNA]</scope>
    <source>
        <strain evidence="7 8">M2MS4P-1</strain>
    </source>
</reference>
<sequence length="320" mass="35792">MKRNSPLFYCACGLIVLIALIAAFGGMLKPHGISESDKIVMITKEIDGKLEYSMPPFEPNSSFPLGSDHRGFDILSMLMNGLKYTLGVAALLTLLRFLIAVPLGMWSGVTGRGSGFLKSMQWVISAVPAFLFLYPPLAGMYFGLGLNLRGKADPHNMMIFTIVFFAMVTFLGLFPLAYQIAERARFYSRKPYVEASRLMGGSVFHTIKSHILASMRLELLFTVISEFILVLFLMGQLAIFNIIVGGSETLEWEDGLGYYIHLTTTGEWTSLIAYGAKFIRIYPFILLHVSLCFTGLILSLQFFLVQFKKRYGGTERANYQ</sequence>
<dbReference type="RefSeq" id="WP_120980081.1">
    <property type="nucleotide sequence ID" value="NZ_RBZM01000018.1"/>
</dbReference>
<comment type="subcellular location">
    <subcellularLocation>
        <location evidence="1">Membrane</location>
        <topology evidence="1">Multi-pass membrane protein</topology>
    </subcellularLocation>
</comment>
<evidence type="ECO:0000256" key="6">
    <source>
        <dbReference type="SAM" id="Phobius"/>
    </source>
</evidence>
<dbReference type="OrthoDB" id="9814383at2"/>
<evidence type="ECO:0000313" key="8">
    <source>
        <dbReference type="Proteomes" id="UP000282076"/>
    </source>
</evidence>
<dbReference type="InterPro" id="IPR035906">
    <property type="entry name" value="MetI-like_sf"/>
</dbReference>
<dbReference type="Gene3D" id="1.10.3720.10">
    <property type="entry name" value="MetI-like"/>
    <property type="match status" value="1"/>
</dbReference>
<dbReference type="PANTHER" id="PTHR43839:SF3">
    <property type="entry name" value="OLIGOPEPTIDE ABC TRANSPORTER, PERMEASE PROTEIN"/>
    <property type="match status" value="1"/>
</dbReference>
<proteinExistence type="predicted"/>
<comment type="caution">
    <text evidence="7">The sequence shown here is derived from an EMBL/GenBank/DDBJ whole genome shotgun (WGS) entry which is preliminary data.</text>
</comment>
<evidence type="ECO:0000256" key="5">
    <source>
        <dbReference type="ARBA" id="ARBA00023136"/>
    </source>
</evidence>